<dbReference type="GO" id="GO:0008270">
    <property type="term" value="F:zinc ion binding"/>
    <property type="evidence" value="ECO:0007669"/>
    <property type="project" value="UniProtKB-KW"/>
</dbReference>
<keyword evidence="5" id="KW-0732">Signal</keyword>
<dbReference type="EMBL" id="JAWWNJ010000008">
    <property type="protein sequence ID" value="KAK7050088.1"/>
    <property type="molecule type" value="Genomic_DNA"/>
</dbReference>
<dbReference type="Proteomes" id="UP001362999">
    <property type="component" value="Unassembled WGS sequence"/>
</dbReference>
<accession>A0AAW0DFX1</accession>
<protein>
    <recommendedName>
        <fullName evidence="6">MYND-type domain-containing protein</fullName>
    </recommendedName>
</protein>
<reference evidence="7 8" key="1">
    <citation type="journal article" date="2024" name="J Genomics">
        <title>Draft genome sequencing and assembly of Favolaschia claudopus CIRM-BRFM 2984 isolated from oak limbs.</title>
        <authorList>
            <person name="Navarro D."/>
            <person name="Drula E."/>
            <person name="Chaduli D."/>
            <person name="Cazenave R."/>
            <person name="Ahrendt S."/>
            <person name="Wang J."/>
            <person name="Lipzen A."/>
            <person name="Daum C."/>
            <person name="Barry K."/>
            <person name="Grigoriev I.V."/>
            <person name="Favel A."/>
            <person name="Rosso M.N."/>
            <person name="Martin F."/>
        </authorList>
    </citation>
    <scope>NUCLEOTIDE SEQUENCE [LARGE SCALE GENOMIC DNA]</scope>
    <source>
        <strain evidence="7 8">CIRM-BRFM 2984</strain>
    </source>
</reference>
<dbReference type="Pfam" id="PF01753">
    <property type="entry name" value="zf-MYND"/>
    <property type="match status" value="1"/>
</dbReference>
<evidence type="ECO:0000259" key="6">
    <source>
        <dbReference type="PROSITE" id="PS50865"/>
    </source>
</evidence>
<evidence type="ECO:0000313" key="7">
    <source>
        <dbReference type="EMBL" id="KAK7050088.1"/>
    </source>
</evidence>
<feature type="chain" id="PRO_5043497223" description="MYND-type domain-containing protein" evidence="5">
    <location>
        <begin position="28"/>
        <end position="627"/>
    </location>
</feature>
<feature type="domain" description="MYND-type" evidence="6">
    <location>
        <begin position="412"/>
        <end position="453"/>
    </location>
</feature>
<evidence type="ECO:0000256" key="3">
    <source>
        <dbReference type="ARBA" id="ARBA00022833"/>
    </source>
</evidence>
<evidence type="ECO:0000256" key="5">
    <source>
        <dbReference type="SAM" id="SignalP"/>
    </source>
</evidence>
<organism evidence="7 8">
    <name type="scientific">Favolaschia claudopus</name>
    <dbReference type="NCBI Taxonomy" id="2862362"/>
    <lineage>
        <taxon>Eukaryota</taxon>
        <taxon>Fungi</taxon>
        <taxon>Dikarya</taxon>
        <taxon>Basidiomycota</taxon>
        <taxon>Agaricomycotina</taxon>
        <taxon>Agaricomycetes</taxon>
        <taxon>Agaricomycetidae</taxon>
        <taxon>Agaricales</taxon>
        <taxon>Marasmiineae</taxon>
        <taxon>Mycenaceae</taxon>
        <taxon>Favolaschia</taxon>
    </lineage>
</organism>
<dbReference type="AlphaFoldDB" id="A0AAW0DFX1"/>
<evidence type="ECO:0000256" key="1">
    <source>
        <dbReference type="ARBA" id="ARBA00022723"/>
    </source>
</evidence>
<sequence>MPRSQHIPTVPCLLSLCLRLLPCAVKDDRSLAVKSRTQPTQYLAHCTAIRPCILEKYALNAAAGSLKDMEMLFSLIEAQRIPTTKLGLLLPVFYQNLDVCGCPTPESIDIGGPKLSSPIMGAIGSMQGLVPFAEELWPRLWTWIQTLDLYRDVVEQIIPRRQHATYGLFIHMFYLARPDPGTVLSADIPGMRAILARCWMYLVQDEYIDGAGGTIDTLATLIMNHLALNSPSRHSRRKALSPPANYHFYATLMRLLTEADEADDALSTALLNRGFIRRLTNERNTAVLQICLSLLIHKLTAFAGYKAVGDALQSHVLIDVIGWCVHHNHPIVKDAIGLLLNSILPRCMVSYSILSIISRHRNEDKLFSLPKPLPNAPWFEKWMLFYNVAKKNMEVFQSYKNGQHTSLRGCDNMKCAKLQRSQEIKRCSSCHQMTYCSTECQRVDWEEGHRNMCDRLRPLHLESDHLTLRERSFITALGHYDHEASILDLCLKKISFMHSHRDEAFYTLFDYTSTHFTPLIRSVQRPPRLRTSPSNAMLAQWEDQVSRAALPLRSQTAVLHTGLRRIAGSLQGDMQLSEVDIRQEVKNLLARRRELGEHALEWEVFELITGPDIGEASVFAAVSGKGL</sequence>
<gene>
    <name evidence="7" type="ORF">R3P38DRAFT_2861894</name>
</gene>
<evidence type="ECO:0000313" key="8">
    <source>
        <dbReference type="Proteomes" id="UP001362999"/>
    </source>
</evidence>
<dbReference type="SUPFAM" id="SSF144232">
    <property type="entry name" value="HIT/MYND zinc finger-like"/>
    <property type="match status" value="1"/>
</dbReference>
<keyword evidence="2 4" id="KW-0863">Zinc-finger</keyword>
<evidence type="ECO:0000256" key="2">
    <source>
        <dbReference type="ARBA" id="ARBA00022771"/>
    </source>
</evidence>
<dbReference type="PROSITE" id="PS50865">
    <property type="entry name" value="ZF_MYND_2"/>
    <property type="match status" value="1"/>
</dbReference>
<evidence type="ECO:0000256" key="4">
    <source>
        <dbReference type="PROSITE-ProRule" id="PRU00134"/>
    </source>
</evidence>
<keyword evidence="8" id="KW-1185">Reference proteome</keyword>
<proteinExistence type="predicted"/>
<keyword evidence="3" id="KW-0862">Zinc</keyword>
<feature type="signal peptide" evidence="5">
    <location>
        <begin position="1"/>
        <end position="27"/>
    </location>
</feature>
<name>A0AAW0DFX1_9AGAR</name>
<dbReference type="Gene3D" id="6.10.140.2220">
    <property type="match status" value="1"/>
</dbReference>
<keyword evidence="1" id="KW-0479">Metal-binding</keyword>
<comment type="caution">
    <text evidence="7">The sequence shown here is derived from an EMBL/GenBank/DDBJ whole genome shotgun (WGS) entry which is preliminary data.</text>
</comment>
<dbReference type="InterPro" id="IPR002893">
    <property type="entry name" value="Znf_MYND"/>
</dbReference>